<keyword evidence="6" id="KW-0156">Chromatin regulator</keyword>
<keyword evidence="5" id="KW-0949">S-adenosyl-L-methionine</keyword>
<feature type="domain" description="SET" evidence="11">
    <location>
        <begin position="1"/>
        <end position="67"/>
    </location>
</feature>
<evidence type="ECO:0000259" key="12">
    <source>
        <dbReference type="PROSITE" id="PS50868"/>
    </source>
</evidence>
<comment type="subcellular location">
    <subcellularLocation>
        <location evidence="1">Nucleus</location>
    </subcellularLocation>
</comment>
<evidence type="ECO:0000313" key="13">
    <source>
        <dbReference type="EMBL" id="KAF5836564.1"/>
    </source>
</evidence>
<comment type="catalytic activity">
    <reaction evidence="9">
        <text>N(6)-methyl-L-lysyl(4)-[histone H3] + S-adenosyl-L-methionine = N(6),N(6)-dimethyl-L-lysyl(4)-[histone H3] + S-adenosyl-L-homocysteine + H(+)</text>
        <dbReference type="Rhea" id="RHEA:60268"/>
        <dbReference type="Rhea" id="RHEA-COMP:15540"/>
        <dbReference type="Rhea" id="RHEA-COMP:15543"/>
        <dbReference type="ChEBI" id="CHEBI:15378"/>
        <dbReference type="ChEBI" id="CHEBI:57856"/>
        <dbReference type="ChEBI" id="CHEBI:59789"/>
        <dbReference type="ChEBI" id="CHEBI:61929"/>
        <dbReference type="ChEBI" id="CHEBI:61976"/>
    </reaction>
</comment>
<evidence type="ECO:0000256" key="9">
    <source>
        <dbReference type="ARBA" id="ARBA00047583"/>
    </source>
</evidence>
<evidence type="ECO:0000256" key="7">
    <source>
        <dbReference type="ARBA" id="ARBA00023242"/>
    </source>
</evidence>
<dbReference type="PROSITE" id="PS50868">
    <property type="entry name" value="POST_SET"/>
    <property type="match status" value="1"/>
</dbReference>
<protein>
    <recommendedName>
        <fullName evidence="2">[histone H3]-lysine(4) N-trimethyltransferase</fullName>
        <ecNumber evidence="2">2.1.1.354</ecNumber>
    </recommendedName>
</protein>
<keyword evidence="7" id="KW-0539">Nucleus</keyword>
<dbReference type="Gene3D" id="2.170.270.10">
    <property type="entry name" value="SET domain"/>
    <property type="match status" value="1"/>
</dbReference>
<dbReference type="SUPFAM" id="SSF82199">
    <property type="entry name" value="SET domain"/>
    <property type="match status" value="1"/>
</dbReference>
<evidence type="ECO:0000256" key="2">
    <source>
        <dbReference type="ARBA" id="ARBA00012182"/>
    </source>
</evidence>
<organism evidence="13 14">
    <name type="scientific">Dunaliella salina</name>
    <name type="common">Green alga</name>
    <name type="synonym">Protococcus salinus</name>
    <dbReference type="NCBI Taxonomy" id="3046"/>
    <lineage>
        <taxon>Eukaryota</taxon>
        <taxon>Viridiplantae</taxon>
        <taxon>Chlorophyta</taxon>
        <taxon>core chlorophytes</taxon>
        <taxon>Chlorophyceae</taxon>
        <taxon>CS clade</taxon>
        <taxon>Chlamydomonadales</taxon>
        <taxon>Dunaliellaceae</taxon>
        <taxon>Dunaliella</taxon>
    </lineage>
</organism>
<evidence type="ECO:0000259" key="11">
    <source>
        <dbReference type="PROSITE" id="PS50280"/>
    </source>
</evidence>
<dbReference type="InterPro" id="IPR003616">
    <property type="entry name" value="Post-SET_dom"/>
</dbReference>
<evidence type="ECO:0000256" key="8">
    <source>
        <dbReference type="ARBA" id="ARBA00047571"/>
    </source>
</evidence>
<evidence type="ECO:0000256" key="1">
    <source>
        <dbReference type="ARBA" id="ARBA00004123"/>
    </source>
</evidence>
<dbReference type="InterPro" id="IPR046341">
    <property type="entry name" value="SET_dom_sf"/>
</dbReference>
<evidence type="ECO:0000313" key="14">
    <source>
        <dbReference type="Proteomes" id="UP000815325"/>
    </source>
</evidence>
<comment type="catalytic activity">
    <reaction evidence="10">
        <text>N(6),N(6)-dimethyl-L-lysyl(4)-[histone H3] + S-adenosyl-L-methionine = N(6),N(6),N(6)-trimethyl-L-lysyl(4)-[histone H3] + S-adenosyl-L-homocysteine + H(+)</text>
        <dbReference type="Rhea" id="RHEA:60272"/>
        <dbReference type="Rhea" id="RHEA-COMP:15537"/>
        <dbReference type="Rhea" id="RHEA-COMP:15540"/>
        <dbReference type="ChEBI" id="CHEBI:15378"/>
        <dbReference type="ChEBI" id="CHEBI:57856"/>
        <dbReference type="ChEBI" id="CHEBI:59789"/>
        <dbReference type="ChEBI" id="CHEBI:61961"/>
        <dbReference type="ChEBI" id="CHEBI:61976"/>
    </reaction>
</comment>
<comment type="catalytic activity">
    <reaction evidence="8">
        <text>L-lysyl(4)-[histone H3] + 3 S-adenosyl-L-methionine = N(6),N(6),N(6)-trimethyl-L-lysyl(4)-[histone H3] + 3 S-adenosyl-L-homocysteine + 3 H(+)</text>
        <dbReference type="Rhea" id="RHEA:60260"/>
        <dbReference type="Rhea" id="RHEA-COMP:15537"/>
        <dbReference type="Rhea" id="RHEA-COMP:15547"/>
        <dbReference type="ChEBI" id="CHEBI:15378"/>
        <dbReference type="ChEBI" id="CHEBI:29969"/>
        <dbReference type="ChEBI" id="CHEBI:57856"/>
        <dbReference type="ChEBI" id="CHEBI:59789"/>
        <dbReference type="ChEBI" id="CHEBI:61961"/>
        <dbReference type="EC" id="2.1.1.354"/>
    </reaction>
</comment>
<evidence type="ECO:0000256" key="5">
    <source>
        <dbReference type="ARBA" id="ARBA00022691"/>
    </source>
</evidence>
<dbReference type="InterPro" id="IPR044570">
    <property type="entry name" value="Set1-like"/>
</dbReference>
<keyword evidence="3" id="KW-0489">Methyltransferase</keyword>
<keyword evidence="4" id="KW-0808">Transferase</keyword>
<dbReference type="PROSITE" id="PS50280">
    <property type="entry name" value="SET"/>
    <property type="match status" value="1"/>
</dbReference>
<dbReference type="Pfam" id="PF00856">
    <property type="entry name" value="SET"/>
    <property type="match status" value="1"/>
</dbReference>
<dbReference type="EMBL" id="MU069655">
    <property type="protein sequence ID" value="KAF5836564.1"/>
    <property type="molecule type" value="Genomic_DNA"/>
</dbReference>
<dbReference type="EC" id="2.1.1.354" evidence="2"/>
<feature type="domain" description="Post-SET" evidence="12">
    <location>
        <begin position="76"/>
        <end position="92"/>
    </location>
</feature>
<dbReference type="PANTHER" id="PTHR45814">
    <property type="entry name" value="HISTONE-LYSINE N-METHYLTRANSFERASE SETD1"/>
    <property type="match status" value="1"/>
</dbReference>
<name>A0ABQ7GPN2_DUNSA</name>
<accession>A0ABQ7GPN2</accession>
<proteinExistence type="predicted"/>
<sequence length="92" mass="10744">MRIEYVCLCLCRWVVDATRKGGPARFINHSCEPNCYTKIFSVEGTKHIGIYAKRRILPGEELTYDYKFQMEEDPARKVACNCGARNCRKWMC</sequence>
<dbReference type="PANTHER" id="PTHR45814:SF2">
    <property type="entry name" value="HISTONE-LYSINE N-METHYLTRANSFERASE SETD1"/>
    <property type="match status" value="1"/>
</dbReference>
<dbReference type="Proteomes" id="UP000815325">
    <property type="component" value="Unassembled WGS sequence"/>
</dbReference>
<gene>
    <name evidence="13" type="ORF">DUNSADRAFT_5801</name>
</gene>
<keyword evidence="14" id="KW-1185">Reference proteome</keyword>
<comment type="caution">
    <text evidence="13">The sequence shown here is derived from an EMBL/GenBank/DDBJ whole genome shotgun (WGS) entry which is preliminary data.</text>
</comment>
<evidence type="ECO:0000256" key="4">
    <source>
        <dbReference type="ARBA" id="ARBA00022679"/>
    </source>
</evidence>
<dbReference type="SMART" id="SM00317">
    <property type="entry name" value="SET"/>
    <property type="match status" value="1"/>
</dbReference>
<evidence type="ECO:0000256" key="6">
    <source>
        <dbReference type="ARBA" id="ARBA00022853"/>
    </source>
</evidence>
<dbReference type="InterPro" id="IPR001214">
    <property type="entry name" value="SET_dom"/>
</dbReference>
<evidence type="ECO:0000256" key="10">
    <source>
        <dbReference type="ARBA" id="ARBA00049129"/>
    </source>
</evidence>
<reference evidence="13" key="1">
    <citation type="submission" date="2017-08" db="EMBL/GenBank/DDBJ databases">
        <authorList>
            <person name="Polle J.E."/>
            <person name="Barry K."/>
            <person name="Cushman J."/>
            <person name="Schmutz J."/>
            <person name="Tran D."/>
            <person name="Hathwaick L.T."/>
            <person name="Yim W.C."/>
            <person name="Jenkins J."/>
            <person name="Mckie-Krisberg Z.M."/>
            <person name="Prochnik S."/>
            <person name="Lindquist E."/>
            <person name="Dockter R.B."/>
            <person name="Adam C."/>
            <person name="Molina H."/>
            <person name="Bunkerborg J."/>
            <person name="Jin E."/>
            <person name="Buchheim M."/>
            <person name="Magnuson J."/>
        </authorList>
    </citation>
    <scope>NUCLEOTIDE SEQUENCE</scope>
    <source>
        <strain evidence="13">CCAP 19/18</strain>
    </source>
</reference>
<evidence type="ECO:0000256" key="3">
    <source>
        <dbReference type="ARBA" id="ARBA00022603"/>
    </source>
</evidence>